<dbReference type="InterPro" id="IPR050428">
    <property type="entry name" value="TCS_sensor_his_kinase"/>
</dbReference>
<feature type="region of interest" description="Disordered" evidence="6">
    <location>
        <begin position="672"/>
        <end position="813"/>
    </location>
</feature>
<evidence type="ECO:0000256" key="5">
    <source>
        <dbReference type="ARBA" id="ARBA00022777"/>
    </source>
</evidence>
<proteinExistence type="predicted"/>
<feature type="compositionally biased region" description="Pro residues" evidence="6">
    <location>
        <begin position="730"/>
        <end position="744"/>
    </location>
</feature>
<keyword evidence="7" id="KW-0812">Transmembrane</keyword>
<dbReference type="Pfam" id="PF08376">
    <property type="entry name" value="NIT"/>
    <property type="match status" value="1"/>
</dbReference>
<dbReference type="STRING" id="394193.SAMN04489732_103581"/>
<evidence type="ECO:0000313" key="9">
    <source>
        <dbReference type="EMBL" id="SEP09016.1"/>
    </source>
</evidence>
<keyword evidence="5 9" id="KW-0418">Kinase</keyword>
<evidence type="ECO:0000256" key="7">
    <source>
        <dbReference type="SAM" id="Phobius"/>
    </source>
</evidence>
<feature type="transmembrane region" description="Helical" evidence="7">
    <location>
        <begin position="26"/>
        <end position="46"/>
    </location>
</feature>
<evidence type="ECO:0000313" key="10">
    <source>
        <dbReference type="Proteomes" id="UP000198582"/>
    </source>
</evidence>
<dbReference type="EMBL" id="FOEF01000003">
    <property type="protein sequence ID" value="SEP09016.1"/>
    <property type="molecule type" value="Genomic_DNA"/>
</dbReference>
<name>A0A1H8V0R2_9PSEU</name>
<dbReference type="InterPro" id="IPR013587">
    <property type="entry name" value="Nitrate/nitrite_sensing"/>
</dbReference>
<evidence type="ECO:0000256" key="6">
    <source>
        <dbReference type="SAM" id="MobiDB-lite"/>
    </source>
</evidence>
<dbReference type="InterPro" id="IPR003594">
    <property type="entry name" value="HATPase_dom"/>
</dbReference>
<reference evidence="9 10" key="1">
    <citation type="submission" date="2016-10" db="EMBL/GenBank/DDBJ databases">
        <authorList>
            <person name="de Groot N.N."/>
        </authorList>
    </citation>
    <scope>NUCLEOTIDE SEQUENCE [LARGE SCALE GENOMIC DNA]</scope>
    <source>
        <strain evidence="9 10">DSM 44993</strain>
    </source>
</reference>
<comment type="catalytic activity">
    <reaction evidence="1">
        <text>ATP + protein L-histidine = ADP + protein N-phospho-L-histidine.</text>
        <dbReference type="EC" id="2.7.13.3"/>
    </reaction>
</comment>
<dbReference type="RefSeq" id="WP_091616333.1">
    <property type="nucleotide sequence ID" value="NZ_FOEF01000003.1"/>
</dbReference>
<sequence>MSKKDDKEEPDRPYDKSIRKRLTRTVLIPSVTLLVLWIAVSSYFFVNGLYVRLVAVSVRDVSIPAVTALSALQQERQAALQFLDSPGTGADQLQQQRASTDDKLKGLQDAFASTISSAPDAIAAKVTALKGQLDQLPVLRSQVGFRSIDRAQVNSFYNGVLDSAADLFDTQARVVPDATAVQGAIGATSLFRTSDLMSRETSLVSTALASGSFGPDEFVQFTRLSGFYRTQLSQIAPFLEPQVRENYQALISSPGWKQLTDAEAAIVKHGPWTSGQQDTVPVSEADWRTLTGQVSGGLNALTIAQADKVSAAAIDSGDAQLRNAIIGSIVALLASLAAIIVAVRVSRSLVDRALMTRLARLRDDSLDLARHRLPGIVSRLKNGDPVNVAEELPRLDHGRDEIGQVAEAFNLAQLTAVNAAASEAKARSGVHNVFLGIAHRNQVLVHQQLQILDELERREENSTQLASLFQLDHLAARARRTTENLIILGGKQPGRRWRKPVPLLEVLRAAVSETEQYARVQVEQVADVAITGAAVADTVHLVAELVDNATSFSPPGSPVEVTSRTVARGVVVDVSDQGLGMKEGVRQWANGMMAEAPEFDAMALRADSSLGLFVVARLAAKLGITVTFDPSRYGGLRATVLIPAQHLAGEPRPGEADDTGSVPPEDTAVFAPVGAPPLRGEESARPAMDTSSSFTGQIPMRREAHTPMSRDVEPRPYPARSLAQLDPAPVAEPGPPPAAAPPVPAVETKAEPTRADDRPRLPRREPQQNLVTQLEDEPEDDAAREVAPGEGTARTLAAFHKGTRRARDGADDS</sequence>
<accession>A0A1H8V0R2</accession>
<gene>
    <name evidence="9" type="ORF">SAMN04489732_103581</name>
</gene>
<dbReference type="EC" id="2.7.13.3" evidence="2"/>
<keyword evidence="7" id="KW-1133">Transmembrane helix</keyword>
<evidence type="ECO:0000256" key="2">
    <source>
        <dbReference type="ARBA" id="ARBA00012438"/>
    </source>
</evidence>
<feature type="domain" description="Histidine kinase/HSP90-like ATPase" evidence="8">
    <location>
        <begin position="533"/>
        <end position="646"/>
    </location>
</feature>
<dbReference type="AlphaFoldDB" id="A0A1H8V0R2"/>
<dbReference type="InterPro" id="IPR036890">
    <property type="entry name" value="HATPase_C_sf"/>
</dbReference>
<keyword evidence="4" id="KW-0808">Transferase</keyword>
<feature type="compositionally biased region" description="Basic and acidic residues" evidence="6">
    <location>
        <begin position="748"/>
        <end position="766"/>
    </location>
</feature>
<dbReference type="Proteomes" id="UP000198582">
    <property type="component" value="Unassembled WGS sequence"/>
</dbReference>
<protein>
    <recommendedName>
        <fullName evidence="2">histidine kinase</fullName>
        <ecNumber evidence="2">2.7.13.3</ecNumber>
    </recommendedName>
</protein>
<dbReference type="GO" id="GO:0004673">
    <property type="term" value="F:protein histidine kinase activity"/>
    <property type="evidence" value="ECO:0007669"/>
    <property type="project" value="UniProtKB-EC"/>
</dbReference>
<evidence type="ECO:0000256" key="3">
    <source>
        <dbReference type="ARBA" id="ARBA00022553"/>
    </source>
</evidence>
<keyword evidence="7" id="KW-0472">Membrane</keyword>
<dbReference type="SUPFAM" id="SSF55874">
    <property type="entry name" value="ATPase domain of HSP90 chaperone/DNA topoisomerase II/histidine kinase"/>
    <property type="match status" value="1"/>
</dbReference>
<evidence type="ECO:0000256" key="1">
    <source>
        <dbReference type="ARBA" id="ARBA00000085"/>
    </source>
</evidence>
<dbReference type="OrthoDB" id="3502710at2"/>
<dbReference type="Gene3D" id="3.30.565.10">
    <property type="entry name" value="Histidine kinase-like ATPase, C-terminal domain"/>
    <property type="match status" value="1"/>
</dbReference>
<feature type="compositionally biased region" description="Basic and acidic residues" evidence="6">
    <location>
        <begin position="700"/>
        <end position="714"/>
    </location>
</feature>
<keyword evidence="10" id="KW-1185">Reference proteome</keyword>
<evidence type="ECO:0000259" key="8">
    <source>
        <dbReference type="SMART" id="SM00387"/>
    </source>
</evidence>
<evidence type="ECO:0000256" key="4">
    <source>
        <dbReference type="ARBA" id="ARBA00022679"/>
    </source>
</evidence>
<dbReference type="SMART" id="SM00387">
    <property type="entry name" value="HATPase_c"/>
    <property type="match status" value="1"/>
</dbReference>
<dbReference type="Pfam" id="PF02518">
    <property type="entry name" value="HATPase_c"/>
    <property type="match status" value="1"/>
</dbReference>
<organism evidence="9 10">
    <name type="scientific">Amycolatopsis saalfeldensis</name>
    <dbReference type="NCBI Taxonomy" id="394193"/>
    <lineage>
        <taxon>Bacteria</taxon>
        <taxon>Bacillati</taxon>
        <taxon>Actinomycetota</taxon>
        <taxon>Actinomycetes</taxon>
        <taxon>Pseudonocardiales</taxon>
        <taxon>Pseudonocardiaceae</taxon>
        <taxon>Amycolatopsis</taxon>
    </lineage>
</organism>
<dbReference type="GO" id="GO:0000160">
    <property type="term" value="P:phosphorelay signal transduction system"/>
    <property type="evidence" value="ECO:0007669"/>
    <property type="project" value="TreeGrafter"/>
</dbReference>
<dbReference type="GO" id="GO:0005886">
    <property type="term" value="C:plasma membrane"/>
    <property type="evidence" value="ECO:0007669"/>
    <property type="project" value="TreeGrafter"/>
</dbReference>
<dbReference type="PANTHER" id="PTHR45436">
    <property type="entry name" value="SENSOR HISTIDINE KINASE YKOH"/>
    <property type="match status" value="1"/>
</dbReference>
<keyword evidence="3" id="KW-0597">Phosphoprotein</keyword>
<dbReference type="PANTHER" id="PTHR45436:SF5">
    <property type="entry name" value="SENSOR HISTIDINE KINASE TRCS"/>
    <property type="match status" value="1"/>
</dbReference>